<keyword evidence="5" id="KW-1185">Reference proteome</keyword>
<proteinExistence type="predicted"/>
<protein>
    <submittedName>
        <fullName evidence="3 4">Uncharacterized protein</fullName>
    </submittedName>
</protein>
<name>L1J0Z2_GUITC</name>
<keyword evidence="2" id="KW-1133">Transmembrane helix</keyword>
<accession>L1J0Z2</accession>
<reference evidence="4" key="3">
    <citation type="submission" date="2015-06" db="UniProtKB">
        <authorList>
            <consortium name="EnsemblProtists"/>
        </authorList>
    </citation>
    <scope>IDENTIFICATION</scope>
</reference>
<evidence type="ECO:0000313" key="5">
    <source>
        <dbReference type="Proteomes" id="UP000011087"/>
    </source>
</evidence>
<dbReference type="HOGENOM" id="CLU_2054180_0_0_1"/>
<reference evidence="3 5" key="1">
    <citation type="journal article" date="2012" name="Nature">
        <title>Algal genomes reveal evolutionary mosaicism and the fate of nucleomorphs.</title>
        <authorList>
            <consortium name="DOE Joint Genome Institute"/>
            <person name="Curtis B.A."/>
            <person name="Tanifuji G."/>
            <person name="Burki F."/>
            <person name="Gruber A."/>
            <person name="Irimia M."/>
            <person name="Maruyama S."/>
            <person name="Arias M.C."/>
            <person name="Ball S.G."/>
            <person name="Gile G.H."/>
            <person name="Hirakawa Y."/>
            <person name="Hopkins J.F."/>
            <person name="Kuo A."/>
            <person name="Rensing S.A."/>
            <person name="Schmutz J."/>
            <person name="Symeonidi A."/>
            <person name="Elias M."/>
            <person name="Eveleigh R.J."/>
            <person name="Herman E.K."/>
            <person name="Klute M.J."/>
            <person name="Nakayama T."/>
            <person name="Obornik M."/>
            <person name="Reyes-Prieto A."/>
            <person name="Armbrust E.V."/>
            <person name="Aves S.J."/>
            <person name="Beiko R.G."/>
            <person name="Coutinho P."/>
            <person name="Dacks J.B."/>
            <person name="Durnford D.G."/>
            <person name="Fast N.M."/>
            <person name="Green B.R."/>
            <person name="Grisdale C.J."/>
            <person name="Hempel F."/>
            <person name="Henrissat B."/>
            <person name="Hoppner M.P."/>
            <person name="Ishida K."/>
            <person name="Kim E."/>
            <person name="Koreny L."/>
            <person name="Kroth P.G."/>
            <person name="Liu Y."/>
            <person name="Malik S.B."/>
            <person name="Maier U.G."/>
            <person name="McRose D."/>
            <person name="Mock T."/>
            <person name="Neilson J.A."/>
            <person name="Onodera N.T."/>
            <person name="Poole A.M."/>
            <person name="Pritham E.J."/>
            <person name="Richards T.A."/>
            <person name="Rocap G."/>
            <person name="Roy S.W."/>
            <person name="Sarai C."/>
            <person name="Schaack S."/>
            <person name="Shirato S."/>
            <person name="Slamovits C.H."/>
            <person name="Spencer D.F."/>
            <person name="Suzuki S."/>
            <person name="Worden A.Z."/>
            <person name="Zauner S."/>
            <person name="Barry K."/>
            <person name="Bell C."/>
            <person name="Bharti A.K."/>
            <person name="Crow J.A."/>
            <person name="Grimwood J."/>
            <person name="Kramer R."/>
            <person name="Lindquist E."/>
            <person name="Lucas S."/>
            <person name="Salamov A."/>
            <person name="McFadden G.I."/>
            <person name="Lane C.E."/>
            <person name="Keeling P.J."/>
            <person name="Gray M.W."/>
            <person name="Grigoriev I.V."/>
            <person name="Archibald J.M."/>
        </authorList>
    </citation>
    <scope>NUCLEOTIDE SEQUENCE</scope>
    <source>
        <strain evidence="3 5">CCMP2712</strain>
    </source>
</reference>
<dbReference type="RefSeq" id="XP_005828740.1">
    <property type="nucleotide sequence ID" value="XM_005828683.1"/>
</dbReference>
<dbReference type="KEGG" id="gtt:GUITHDRAFT_153739"/>
<reference evidence="5" key="2">
    <citation type="submission" date="2012-11" db="EMBL/GenBank/DDBJ databases">
        <authorList>
            <person name="Kuo A."/>
            <person name="Curtis B.A."/>
            <person name="Tanifuji G."/>
            <person name="Burki F."/>
            <person name="Gruber A."/>
            <person name="Irimia M."/>
            <person name="Maruyama S."/>
            <person name="Arias M.C."/>
            <person name="Ball S.G."/>
            <person name="Gile G.H."/>
            <person name="Hirakawa Y."/>
            <person name="Hopkins J.F."/>
            <person name="Rensing S.A."/>
            <person name="Schmutz J."/>
            <person name="Symeonidi A."/>
            <person name="Elias M."/>
            <person name="Eveleigh R.J."/>
            <person name="Herman E.K."/>
            <person name="Klute M.J."/>
            <person name="Nakayama T."/>
            <person name="Obornik M."/>
            <person name="Reyes-Prieto A."/>
            <person name="Armbrust E.V."/>
            <person name="Aves S.J."/>
            <person name="Beiko R.G."/>
            <person name="Coutinho P."/>
            <person name="Dacks J.B."/>
            <person name="Durnford D.G."/>
            <person name="Fast N.M."/>
            <person name="Green B.R."/>
            <person name="Grisdale C."/>
            <person name="Hempe F."/>
            <person name="Henrissat B."/>
            <person name="Hoppner M.P."/>
            <person name="Ishida K.-I."/>
            <person name="Kim E."/>
            <person name="Koreny L."/>
            <person name="Kroth P.G."/>
            <person name="Liu Y."/>
            <person name="Malik S.-B."/>
            <person name="Maier U.G."/>
            <person name="McRose D."/>
            <person name="Mock T."/>
            <person name="Neilson J.A."/>
            <person name="Onodera N.T."/>
            <person name="Poole A.M."/>
            <person name="Pritham E.J."/>
            <person name="Richards T.A."/>
            <person name="Rocap G."/>
            <person name="Roy S.W."/>
            <person name="Sarai C."/>
            <person name="Schaack S."/>
            <person name="Shirato S."/>
            <person name="Slamovits C.H."/>
            <person name="Spencer D.F."/>
            <person name="Suzuki S."/>
            <person name="Worden A.Z."/>
            <person name="Zauner S."/>
            <person name="Barry K."/>
            <person name="Bell C."/>
            <person name="Bharti A.K."/>
            <person name="Crow J.A."/>
            <person name="Grimwood J."/>
            <person name="Kramer R."/>
            <person name="Lindquist E."/>
            <person name="Lucas S."/>
            <person name="Salamov A."/>
            <person name="McFadden G.I."/>
            <person name="Lane C.E."/>
            <person name="Keeling P.J."/>
            <person name="Gray M.W."/>
            <person name="Grigoriev I.V."/>
            <person name="Archibald J.M."/>
        </authorList>
    </citation>
    <scope>NUCLEOTIDE SEQUENCE</scope>
    <source>
        <strain evidence="5">CCMP2712</strain>
    </source>
</reference>
<dbReference type="GeneID" id="17298361"/>
<feature type="compositionally biased region" description="Low complexity" evidence="1">
    <location>
        <begin position="75"/>
        <end position="87"/>
    </location>
</feature>
<dbReference type="PaxDb" id="55529-EKX41760"/>
<feature type="transmembrane region" description="Helical" evidence="2">
    <location>
        <begin position="12"/>
        <end position="34"/>
    </location>
</feature>
<dbReference type="AlphaFoldDB" id="L1J0Z2"/>
<dbReference type="EMBL" id="JH993021">
    <property type="protein sequence ID" value="EKX41760.1"/>
    <property type="molecule type" value="Genomic_DNA"/>
</dbReference>
<gene>
    <name evidence="3" type="ORF">GUITHDRAFT_153739</name>
</gene>
<evidence type="ECO:0000256" key="1">
    <source>
        <dbReference type="SAM" id="MobiDB-lite"/>
    </source>
</evidence>
<dbReference type="Proteomes" id="UP000011087">
    <property type="component" value="Unassembled WGS sequence"/>
</dbReference>
<evidence type="ECO:0000256" key="2">
    <source>
        <dbReference type="SAM" id="Phobius"/>
    </source>
</evidence>
<sequence length="120" mass="13303">MQRLETERTLLIWGIMLATATVIAVLLGYIYAGLHERRRKEARPKRLASYRLSEEETMGYRRARLEGEKRSPSPAGEAAQRRASSGGSPRGGGGVPGMVRTSSGSRYYASLVSRKVMMRS</sequence>
<dbReference type="EnsemblProtists" id="EKX41760">
    <property type="protein sequence ID" value="EKX41760"/>
    <property type="gene ID" value="GUITHDRAFT_153739"/>
</dbReference>
<feature type="region of interest" description="Disordered" evidence="1">
    <location>
        <begin position="59"/>
        <end position="102"/>
    </location>
</feature>
<evidence type="ECO:0000313" key="3">
    <source>
        <dbReference type="EMBL" id="EKX41760.1"/>
    </source>
</evidence>
<keyword evidence="2" id="KW-0812">Transmembrane</keyword>
<keyword evidence="2" id="KW-0472">Membrane</keyword>
<evidence type="ECO:0000313" key="4">
    <source>
        <dbReference type="EnsemblProtists" id="EKX41760"/>
    </source>
</evidence>
<organism evidence="3">
    <name type="scientific">Guillardia theta (strain CCMP2712)</name>
    <name type="common">Cryptophyte</name>
    <dbReference type="NCBI Taxonomy" id="905079"/>
    <lineage>
        <taxon>Eukaryota</taxon>
        <taxon>Cryptophyceae</taxon>
        <taxon>Pyrenomonadales</taxon>
        <taxon>Geminigeraceae</taxon>
        <taxon>Guillardia</taxon>
    </lineage>
</organism>